<comment type="caution">
    <text evidence="1">The sequence shown here is derived from an EMBL/GenBank/DDBJ whole genome shotgun (WGS) entry which is preliminary data.</text>
</comment>
<evidence type="ECO:0000313" key="1">
    <source>
        <dbReference type="EMBL" id="GGC71348.1"/>
    </source>
</evidence>
<name>A0A916UF62_9SPHI</name>
<reference evidence="1" key="1">
    <citation type="journal article" date="2014" name="Int. J. Syst. Evol. Microbiol.">
        <title>Complete genome sequence of Corynebacterium casei LMG S-19264T (=DSM 44701T), isolated from a smear-ripened cheese.</title>
        <authorList>
            <consortium name="US DOE Joint Genome Institute (JGI-PGF)"/>
            <person name="Walter F."/>
            <person name="Albersmeier A."/>
            <person name="Kalinowski J."/>
            <person name="Ruckert C."/>
        </authorList>
    </citation>
    <scope>NUCLEOTIDE SEQUENCE</scope>
    <source>
        <strain evidence="1">CGMCC 1.15343</strain>
    </source>
</reference>
<organism evidence="1 2">
    <name type="scientific">Pedobacter quisquiliarum</name>
    <dbReference type="NCBI Taxonomy" id="1834438"/>
    <lineage>
        <taxon>Bacteria</taxon>
        <taxon>Pseudomonadati</taxon>
        <taxon>Bacteroidota</taxon>
        <taxon>Sphingobacteriia</taxon>
        <taxon>Sphingobacteriales</taxon>
        <taxon>Sphingobacteriaceae</taxon>
        <taxon>Pedobacter</taxon>
    </lineage>
</organism>
<dbReference type="InterPro" id="IPR011050">
    <property type="entry name" value="Pectin_lyase_fold/virulence"/>
</dbReference>
<dbReference type="SUPFAM" id="SSF51126">
    <property type="entry name" value="Pectin lyase-like"/>
    <property type="match status" value="1"/>
</dbReference>
<dbReference type="Proteomes" id="UP000651668">
    <property type="component" value="Unassembled WGS sequence"/>
</dbReference>
<evidence type="ECO:0000313" key="2">
    <source>
        <dbReference type="Proteomes" id="UP000651668"/>
    </source>
</evidence>
<protein>
    <submittedName>
        <fullName evidence="1">Uncharacterized protein</fullName>
    </submittedName>
</protein>
<dbReference type="EMBL" id="BMIL01000009">
    <property type="protein sequence ID" value="GGC71348.1"/>
    <property type="molecule type" value="Genomic_DNA"/>
</dbReference>
<accession>A0A916UF62</accession>
<sequence>MNLRGNVLVRIKEGSYKTITLKNLIADTEKRIYIKSTGVVRVLEAMYTDNLKDVTISGELNGDVSHAIKFENISYRAIQMNGGLCGVTLKNITFKNVNNYVIAGERSNGKDFANLGTIETKTRTFKILNCLFDNTGSIVFGGNFNKDKQEDTGLFQDVEIAYNTFQNTDAGSVCWFTNVQNYNIHHNVVNNVNPTNNNHNGIFSMEGNGNFHHNKLTNYQGNAIRMWLYARGTVPTTNSIYNNVCYNTRKYGAFELQEFDRNIMPGKTTRVNMRIFNNTVGKMNTSKDWEGQVLDLYNISGSVEYYNNLGFELFSNTTQPSNMIHNIGGKKLSVDNNNQYFNNRNDAVYDDTNFKSKIAGIGAF</sequence>
<dbReference type="AlphaFoldDB" id="A0A916UF62"/>
<keyword evidence="2" id="KW-1185">Reference proteome</keyword>
<gene>
    <name evidence="1" type="ORF">GCM10011387_26050</name>
</gene>
<reference evidence="1" key="2">
    <citation type="submission" date="2020-09" db="EMBL/GenBank/DDBJ databases">
        <authorList>
            <person name="Sun Q."/>
            <person name="Zhou Y."/>
        </authorList>
    </citation>
    <scope>NUCLEOTIDE SEQUENCE</scope>
    <source>
        <strain evidence="1">CGMCC 1.15343</strain>
    </source>
</reference>
<proteinExistence type="predicted"/>